<feature type="transmembrane region" description="Helical" evidence="8">
    <location>
        <begin position="227"/>
        <end position="244"/>
    </location>
</feature>
<comment type="similarity">
    <text evidence="2 8">Belongs to the 4-toluene sulfonate uptake permease (TSUP) (TC 2.A.102) family.</text>
</comment>
<protein>
    <recommendedName>
        <fullName evidence="8">Probable membrane transporter protein</fullName>
    </recommendedName>
</protein>
<evidence type="ECO:0000256" key="2">
    <source>
        <dbReference type="ARBA" id="ARBA00009142"/>
    </source>
</evidence>
<dbReference type="InterPro" id="IPR002781">
    <property type="entry name" value="TM_pro_TauE-like"/>
</dbReference>
<feature type="transmembrane region" description="Helical" evidence="8">
    <location>
        <begin position="129"/>
        <end position="152"/>
    </location>
</feature>
<evidence type="ECO:0000256" key="8">
    <source>
        <dbReference type="RuleBase" id="RU363041"/>
    </source>
</evidence>
<dbReference type="AlphaFoldDB" id="A0A1T5M8U0"/>
<evidence type="ECO:0000256" key="4">
    <source>
        <dbReference type="ARBA" id="ARBA00022475"/>
    </source>
</evidence>
<sequence length="245" mass="26768">MESEIVVLALGFIVIFSAGLVQGATSFGFSLLSVPLLGAFMPLKIIVPMLIIYSFIINSIILYKIREHLELKRISLLIIAAVVTTPIGANMLINLDESILKIMVGIIVTISAVSFYFGYKVKIKNEKLAYIPVGLVSGLLNGSISISGPPVILFLTNQSVEKQVFRATLTGFFWVLNIMTIIIFLSKKLINVQVLKFTGYLLPALIGGVFIGINFGNKVKEETFEKLTTILIIIMGILSIVSGIK</sequence>
<evidence type="ECO:0000256" key="1">
    <source>
        <dbReference type="ARBA" id="ARBA00004651"/>
    </source>
</evidence>
<reference evidence="9 10" key="1">
    <citation type="submission" date="2017-02" db="EMBL/GenBank/DDBJ databases">
        <authorList>
            <person name="Peterson S.W."/>
        </authorList>
    </citation>
    <scope>NUCLEOTIDE SEQUENCE [LARGE SCALE GENOMIC DNA]</scope>
    <source>
        <strain evidence="9 10">M1</strain>
    </source>
</reference>
<evidence type="ECO:0000256" key="6">
    <source>
        <dbReference type="ARBA" id="ARBA00022989"/>
    </source>
</evidence>
<keyword evidence="6 8" id="KW-1133">Transmembrane helix</keyword>
<dbReference type="RefSeq" id="WP_079494140.1">
    <property type="nucleotide sequence ID" value="NZ_FUZT01000011.1"/>
</dbReference>
<evidence type="ECO:0000256" key="3">
    <source>
        <dbReference type="ARBA" id="ARBA00022448"/>
    </source>
</evidence>
<dbReference type="PANTHER" id="PTHR30269:SF37">
    <property type="entry name" value="MEMBRANE TRANSPORTER PROTEIN"/>
    <property type="match status" value="1"/>
</dbReference>
<gene>
    <name evidence="9" type="ORF">SAMN02194393_04043</name>
</gene>
<keyword evidence="3" id="KW-0813">Transport</keyword>
<dbReference type="OrthoDB" id="7843147at2"/>
<keyword evidence="7 8" id="KW-0472">Membrane</keyword>
<comment type="subcellular location">
    <subcellularLocation>
        <location evidence="1 8">Cell membrane</location>
        <topology evidence="1 8">Multi-pass membrane protein</topology>
    </subcellularLocation>
</comment>
<feature type="transmembrane region" description="Helical" evidence="8">
    <location>
        <begin position="39"/>
        <end position="62"/>
    </location>
</feature>
<keyword evidence="10" id="KW-1185">Reference proteome</keyword>
<evidence type="ECO:0000313" key="9">
    <source>
        <dbReference type="EMBL" id="SKC84238.1"/>
    </source>
</evidence>
<evidence type="ECO:0000313" key="10">
    <source>
        <dbReference type="Proteomes" id="UP000190285"/>
    </source>
</evidence>
<dbReference type="GO" id="GO:0005886">
    <property type="term" value="C:plasma membrane"/>
    <property type="evidence" value="ECO:0007669"/>
    <property type="project" value="UniProtKB-SubCell"/>
</dbReference>
<feature type="transmembrane region" description="Helical" evidence="8">
    <location>
        <begin position="74"/>
        <end position="93"/>
    </location>
</feature>
<evidence type="ECO:0000256" key="7">
    <source>
        <dbReference type="ARBA" id="ARBA00023136"/>
    </source>
</evidence>
<dbReference type="Pfam" id="PF01925">
    <property type="entry name" value="TauE"/>
    <property type="match status" value="1"/>
</dbReference>
<keyword evidence="5 8" id="KW-0812">Transmembrane</keyword>
<name>A0A1T5M8U0_9FIRM</name>
<dbReference type="InterPro" id="IPR052017">
    <property type="entry name" value="TSUP"/>
</dbReference>
<feature type="transmembrane region" description="Helical" evidence="8">
    <location>
        <begin position="99"/>
        <end position="117"/>
    </location>
</feature>
<organism evidence="9 10">
    <name type="scientific">Maledivibacter halophilus</name>
    <dbReference type="NCBI Taxonomy" id="36842"/>
    <lineage>
        <taxon>Bacteria</taxon>
        <taxon>Bacillati</taxon>
        <taxon>Bacillota</taxon>
        <taxon>Clostridia</taxon>
        <taxon>Peptostreptococcales</taxon>
        <taxon>Caminicellaceae</taxon>
        <taxon>Maledivibacter</taxon>
    </lineage>
</organism>
<dbReference type="PANTHER" id="PTHR30269">
    <property type="entry name" value="TRANSMEMBRANE PROTEIN YFCA"/>
    <property type="match status" value="1"/>
</dbReference>
<feature type="transmembrane region" description="Helical" evidence="8">
    <location>
        <begin position="197"/>
        <end position="215"/>
    </location>
</feature>
<keyword evidence="4 8" id="KW-1003">Cell membrane</keyword>
<dbReference type="EMBL" id="FUZT01000011">
    <property type="protein sequence ID" value="SKC84238.1"/>
    <property type="molecule type" value="Genomic_DNA"/>
</dbReference>
<accession>A0A1T5M8U0</accession>
<proteinExistence type="inferred from homology"/>
<feature type="transmembrane region" description="Helical" evidence="8">
    <location>
        <begin position="164"/>
        <end position="185"/>
    </location>
</feature>
<evidence type="ECO:0000256" key="5">
    <source>
        <dbReference type="ARBA" id="ARBA00022692"/>
    </source>
</evidence>
<dbReference type="STRING" id="36842.SAMN02194393_04043"/>
<dbReference type="Proteomes" id="UP000190285">
    <property type="component" value="Unassembled WGS sequence"/>
</dbReference>